<keyword evidence="5" id="KW-0238">DNA-binding</keyword>
<keyword evidence="8" id="KW-0408">Iron</keyword>
<dbReference type="Gene3D" id="1.10.10.10">
    <property type="entry name" value="Winged helix-like DNA-binding domain superfamily/Winged helix DNA-binding domain"/>
    <property type="match status" value="1"/>
</dbReference>
<dbReference type="GO" id="GO:0000976">
    <property type="term" value="F:transcription cis-regulatory region binding"/>
    <property type="evidence" value="ECO:0007669"/>
    <property type="project" value="TreeGrafter"/>
</dbReference>
<comment type="similarity">
    <text evidence="1">Belongs to the Fur family.</text>
</comment>
<dbReference type="AlphaFoldDB" id="A0A415GMW5"/>
<evidence type="ECO:0000256" key="3">
    <source>
        <dbReference type="ARBA" id="ARBA00022833"/>
    </source>
</evidence>
<evidence type="ECO:0000313" key="10">
    <source>
        <dbReference type="Proteomes" id="UP000286598"/>
    </source>
</evidence>
<dbReference type="PANTHER" id="PTHR33202:SF22">
    <property type="entry name" value="HYDROGEN PEROXIDE SENSITIVE REPRESSOR"/>
    <property type="match status" value="1"/>
</dbReference>
<dbReference type="GO" id="GO:0003700">
    <property type="term" value="F:DNA-binding transcription factor activity"/>
    <property type="evidence" value="ECO:0007669"/>
    <property type="project" value="InterPro"/>
</dbReference>
<protein>
    <submittedName>
        <fullName evidence="9">Transcriptional repressor</fullName>
    </submittedName>
</protein>
<keyword evidence="7" id="KW-0479">Metal-binding</keyword>
<sequence>MNSIDNNKAEEMLKQKGVRPTANRILILKTLHNEHRPMSLSTMEAILLPMDKSSIFRVLTLFLEHDIVHAFEDGKGALNYELCSHHDSHDHTAGHAHFYCEKCTRTFCLNDIPVEHVDLPDGFKANSLSFIIKGECPECSRRK</sequence>
<proteinExistence type="inferred from homology"/>
<evidence type="ECO:0000256" key="4">
    <source>
        <dbReference type="ARBA" id="ARBA00023015"/>
    </source>
</evidence>
<dbReference type="GO" id="GO:0045892">
    <property type="term" value="P:negative regulation of DNA-templated transcription"/>
    <property type="evidence" value="ECO:0007669"/>
    <property type="project" value="TreeGrafter"/>
</dbReference>
<feature type="binding site" evidence="8">
    <location>
        <position position="115"/>
    </location>
    <ligand>
        <name>Fe cation</name>
        <dbReference type="ChEBI" id="CHEBI:24875"/>
    </ligand>
</feature>
<reference evidence="9 10" key="1">
    <citation type="submission" date="2018-08" db="EMBL/GenBank/DDBJ databases">
        <title>A genome reference for cultivated species of the human gut microbiota.</title>
        <authorList>
            <person name="Zou Y."/>
            <person name="Xue W."/>
            <person name="Luo G."/>
        </authorList>
    </citation>
    <scope>NUCLEOTIDE SEQUENCE [LARGE SCALE GENOMIC DNA]</scope>
    <source>
        <strain evidence="9 10">AF42-9</strain>
    </source>
</reference>
<comment type="cofactor">
    <cofactor evidence="8">
        <name>Mn(2+)</name>
        <dbReference type="ChEBI" id="CHEBI:29035"/>
    </cofactor>
    <cofactor evidence="8">
        <name>Fe(2+)</name>
        <dbReference type="ChEBI" id="CHEBI:29033"/>
    </cofactor>
    <text evidence="8">Binds 1 Mn(2+) or Fe(2+) ion per subunit.</text>
</comment>
<evidence type="ECO:0000256" key="2">
    <source>
        <dbReference type="ARBA" id="ARBA00022491"/>
    </source>
</evidence>
<dbReference type="GO" id="GO:0008270">
    <property type="term" value="F:zinc ion binding"/>
    <property type="evidence" value="ECO:0007669"/>
    <property type="project" value="TreeGrafter"/>
</dbReference>
<accession>A0A415GMW5</accession>
<feature type="binding site" evidence="7">
    <location>
        <position position="103"/>
    </location>
    <ligand>
        <name>Zn(2+)</name>
        <dbReference type="ChEBI" id="CHEBI:29105"/>
    </ligand>
</feature>
<keyword evidence="6" id="KW-0804">Transcription</keyword>
<keyword evidence="10" id="KW-1185">Reference proteome</keyword>
<feature type="binding site" evidence="7">
    <location>
        <position position="100"/>
    </location>
    <ligand>
        <name>Zn(2+)</name>
        <dbReference type="ChEBI" id="CHEBI:29105"/>
    </ligand>
</feature>
<keyword evidence="4" id="KW-0805">Transcription regulation</keyword>
<dbReference type="InterPro" id="IPR036390">
    <property type="entry name" value="WH_DNA-bd_sf"/>
</dbReference>
<dbReference type="PANTHER" id="PTHR33202">
    <property type="entry name" value="ZINC UPTAKE REGULATION PROTEIN"/>
    <property type="match status" value="1"/>
</dbReference>
<comment type="caution">
    <text evidence="9">The sequence shown here is derived from an EMBL/GenBank/DDBJ whole genome shotgun (WGS) entry which is preliminary data.</text>
</comment>
<dbReference type="Pfam" id="PF01475">
    <property type="entry name" value="FUR"/>
    <property type="match status" value="1"/>
</dbReference>
<dbReference type="InterPro" id="IPR002481">
    <property type="entry name" value="FUR"/>
</dbReference>
<organism evidence="9 10">
    <name type="scientific">Leyella stercorea</name>
    <dbReference type="NCBI Taxonomy" id="363265"/>
    <lineage>
        <taxon>Bacteria</taxon>
        <taxon>Pseudomonadati</taxon>
        <taxon>Bacteroidota</taxon>
        <taxon>Bacteroidia</taxon>
        <taxon>Bacteroidales</taxon>
        <taxon>Prevotellaceae</taxon>
        <taxon>Leyella</taxon>
    </lineage>
</organism>
<feature type="binding site" evidence="7">
    <location>
        <position position="139"/>
    </location>
    <ligand>
        <name>Zn(2+)</name>
        <dbReference type="ChEBI" id="CHEBI:29105"/>
    </ligand>
</feature>
<evidence type="ECO:0000256" key="5">
    <source>
        <dbReference type="ARBA" id="ARBA00023125"/>
    </source>
</evidence>
<dbReference type="GO" id="GO:1900376">
    <property type="term" value="P:regulation of secondary metabolite biosynthetic process"/>
    <property type="evidence" value="ECO:0007669"/>
    <property type="project" value="TreeGrafter"/>
</dbReference>
<dbReference type="EMBL" id="QRNO01000024">
    <property type="protein sequence ID" value="RHK50919.1"/>
    <property type="molecule type" value="Genomic_DNA"/>
</dbReference>
<evidence type="ECO:0000256" key="7">
    <source>
        <dbReference type="PIRSR" id="PIRSR602481-1"/>
    </source>
</evidence>
<evidence type="ECO:0000256" key="1">
    <source>
        <dbReference type="ARBA" id="ARBA00007957"/>
    </source>
</evidence>
<dbReference type="InterPro" id="IPR036388">
    <property type="entry name" value="WH-like_DNA-bd_sf"/>
</dbReference>
<keyword evidence="2" id="KW-0678">Repressor</keyword>
<feature type="binding site" evidence="7">
    <location>
        <position position="136"/>
    </location>
    <ligand>
        <name>Zn(2+)</name>
        <dbReference type="ChEBI" id="CHEBI:29105"/>
    </ligand>
</feature>
<dbReference type="Proteomes" id="UP000286598">
    <property type="component" value="Unassembled WGS sequence"/>
</dbReference>
<dbReference type="SUPFAM" id="SSF46785">
    <property type="entry name" value="Winged helix' DNA-binding domain"/>
    <property type="match status" value="1"/>
</dbReference>
<name>A0A415GMW5_9BACT</name>
<gene>
    <name evidence="9" type="ORF">DW060_06120</name>
</gene>
<keyword evidence="3 7" id="KW-0862">Zinc</keyword>
<dbReference type="Gene3D" id="3.30.1490.190">
    <property type="match status" value="1"/>
</dbReference>
<evidence type="ECO:0000256" key="8">
    <source>
        <dbReference type="PIRSR" id="PIRSR602481-2"/>
    </source>
</evidence>
<evidence type="ECO:0000313" key="9">
    <source>
        <dbReference type="EMBL" id="RHK50919.1"/>
    </source>
</evidence>
<dbReference type="RefSeq" id="WP_118355183.1">
    <property type="nucleotide sequence ID" value="NZ_CAUBWD010000029.1"/>
</dbReference>
<evidence type="ECO:0000256" key="6">
    <source>
        <dbReference type="ARBA" id="ARBA00023163"/>
    </source>
</evidence>
<dbReference type="InterPro" id="IPR043135">
    <property type="entry name" value="Fur_C"/>
</dbReference>
<dbReference type="OrthoDB" id="594893at2"/>
<comment type="cofactor">
    <cofactor evidence="7">
        <name>Zn(2+)</name>
        <dbReference type="ChEBI" id="CHEBI:29105"/>
    </cofactor>
    <text evidence="7">Binds 1 zinc ion per subunit.</text>
</comment>